<feature type="chain" id="PRO_5025679104" description="DUF202 domain-containing protein" evidence="2">
    <location>
        <begin position="18"/>
        <end position="101"/>
    </location>
</feature>
<evidence type="ECO:0000313" key="4">
    <source>
        <dbReference type="Proteomes" id="UP000800200"/>
    </source>
</evidence>
<feature type="transmembrane region" description="Helical" evidence="1">
    <location>
        <begin position="73"/>
        <end position="95"/>
    </location>
</feature>
<evidence type="ECO:0000313" key="3">
    <source>
        <dbReference type="EMBL" id="KAF2184345.1"/>
    </source>
</evidence>
<evidence type="ECO:0000256" key="2">
    <source>
        <dbReference type="SAM" id="SignalP"/>
    </source>
</evidence>
<dbReference type="EMBL" id="ML994638">
    <property type="protein sequence ID" value="KAF2184345.1"/>
    <property type="molecule type" value="Genomic_DNA"/>
</dbReference>
<organism evidence="3 4">
    <name type="scientific">Zopfia rhizophila CBS 207.26</name>
    <dbReference type="NCBI Taxonomy" id="1314779"/>
    <lineage>
        <taxon>Eukaryota</taxon>
        <taxon>Fungi</taxon>
        <taxon>Dikarya</taxon>
        <taxon>Ascomycota</taxon>
        <taxon>Pezizomycotina</taxon>
        <taxon>Dothideomycetes</taxon>
        <taxon>Dothideomycetes incertae sedis</taxon>
        <taxon>Zopfiaceae</taxon>
        <taxon>Zopfia</taxon>
    </lineage>
</organism>
<gene>
    <name evidence="3" type="ORF">K469DRAFT_781758</name>
</gene>
<keyword evidence="4" id="KW-1185">Reference proteome</keyword>
<dbReference type="Proteomes" id="UP000800200">
    <property type="component" value="Unassembled WGS sequence"/>
</dbReference>
<reference evidence="3" key="1">
    <citation type="journal article" date="2020" name="Stud. Mycol.">
        <title>101 Dothideomycetes genomes: a test case for predicting lifestyles and emergence of pathogens.</title>
        <authorList>
            <person name="Haridas S."/>
            <person name="Albert R."/>
            <person name="Binder M."/>
            <person name="Bloem J."/>
            <person name="Labutti K."/>
            <person name="Salamov A."/>
            <person name="Andreopoulos B."/>
            <person name="Baker S."/>
            <person name="Barry K."/>
            <person name="Bills G."/>
            <person name="Bluhm B."/>
            <person name="Cannon C."/>
            <person name="Castanera R."/>
            <person name="Culley D."/>
            <person name="Daum C."/>
            <person name="Ezra D."/>
            <person name="Gonzalez J."/>
            <person name="Henrissat B."/>
            <person name="Kuo A."/>
            <person name="Liang C."/>
            <person name="Lipzen A."/>
            <person name="Lutzoni F."/>
            <person name="Magnuson J."/>
            <person name="Mondo S."/>
            <person name="Nolan M."/>
            <person name="Ohm R."/>
            <person name="Pangilinan J."/>
            <person name="Park H.-J."/>
            <person name="Ramirez L."/>
            <person name="Alfaro M."/>
            <person name="Sun H."/>
            <person name="Tritt A."/>
            <person name="Yoshinaga Y."/>
            <person name="Zwiers L.-H."/>
            <person name="Turgeon B."/>
            <person name="Goodwin S."/>
            <person name="Spatafora J."/>
            <person name="Crous P."/>
            <person name="Grigoriev I."/>
        </authorList>
    </citation>
    <scope>NUCLEOTIDE SEQUENCE</scope>
    <source>
        <strain evidence="3">CBS 207.26</strain>
    </source>
</reference>
<dbReference type="AlphaFoldDB" id="A0A6A6E037"/>
<evidence type="ECO:0008006" key="5">
    <source>
        <dbReference type="Google" id="ProtNLM"/>
    </source>
</evidence>
<protein>
    <recommendedName>
        <fullName evidence="5">DUF202 domain-containing protein</fullName>
    </recommendedName>
</protein>
<name>A0A6A6E037_9PEZI</name>
<accession>A0A6A6E037</accession>
<keyword evidence="1" id="KW-0472">Membrane</keyword>
<keyword evidence="2" id="KW-0732">Signal</keyword>
<evidence type="ECO:0000256" key="1">
    <source>
        <dbReference type="SAM" id="Phobius"/>
    </source>
</evidence>
<proteinExistence type="predicted"/>
<feature type="transmembrane region" description="Helical" evidence="1">
    <location>
        <begin position="33"/>
        <end position="52"/>
    </location>
</feature>
<keyword evidence="1" id="KW-1133">Transmembrane helix</keyword>
<sequence length="101" mass="11420">MRVLLLISMTGLIVLTATELPGKPTPFGVLRQSWGMSIVFVLVYLCWLMFQLRTHKILFNETEIDEDRMDERSAPACSLIIAVIALVFATTLVGFNTFRNL</sequence>
<feature type="signal peptide" evidence="2">
    <location>
        <begin position="1"/>
        <end position="17"/>
    </location>
</feature>
<dbReference type="OrthoDB" id="1699231at2759"/>
<keyword evidence="1" id="KW-0812">Transmembrane</keyword>